<evidence type="ECO:0000259" key="9">
    <source>
        <dbReference type="PROSITE" id="PS50089"/>
    </source>
</evidence>
<dbReference type="InterPro" id="IPR001293">
    <property type="entry name" value="Znf_TRAF"/>
</dbReference>
<dbReference type="InterPro" id="IPR012337">
    <property type="entry name" value="RNaseH-like_sf"/>
</dbReference>
<evidence type="ECO:0000256" key="2">
    <source>
        <dbReference type="ARBA" id="ARBA00022771"/>
    </source>
</evidence>
<evidence type="ECO:0000313" key="11">
    <source>
        <dbReference type="EnsemblMetazoa" id="Aqu2.1.17331_001"/>
    </source>
</evidence>
<dbReference type="InterPro" id="IPR018359">
    <property type="entry name" value="Bromodomain_CS"/>
</dbReference>
<dbReference type="STRING" id="400682.A0A1X7TR03"/>
<feature type="compositionally biased region" description="Basic residues" evidence="7">
    <location>
        <begin position="1683"/>
        <end position="1702"/>
    </location>
</feature>
<feature type="domain" description="Bromo" evidence="8">
    <location>
        <begin position="1273"/>
        <end position="1343"/>
    </location>
</feature>
<evidence type="ECO:0000256" key="3">
    <source>
        <dbReference type="ARBA" id="ARBA00022833"/>
    </source>
</evidence>
<name>A0A1X7TR03_AMPQE</name>
<dbReference type="GO" id="GO:0008360">
    <property type="term" value="P:regulation of cell shape"/>
    <property type="evidence" value="ECO:0007669"/>
    <property type="project" value="TreeGrafter"/>
</dbReference>
<dbReference type="PROSITE" id="PS00518">
    <property type="entry name" value="ZF_RING_1"/>
    <property type="match status" value="1"/>
</dbReference>
<sequence length="1731" mass="197977">MLAAVQLKVFQIEYKDEGVPCIFDCKWSPDGLTVAAADIFGYLTIFGFGSSTPYEQHPEEQFFHTDYRPLMRDRNNYVVDEQTQLPPHLLPPPYLVDIDGHPYPVKYQESILKHLRTGTNAHSLSADRPTDDTEDYDEYMRKHFAQFDKERKTFQERNRRSTQPTATPIESDITPSLLGDVAPPTNTSTNDTTQDNSAPDEVVDIIEGDGGDQNIQNMLSSIVYSLGLDEGETLVAISNWHKRHILPTIDSATISGRPKTSLVWELFDYDECSDSSICRVKISQGSEEPTQCGKTIKGKNPTNLKQHMRKHHPNDFKKFLEKEEAFKLQKAATNTSMKSIVTQPLLTSMLSRTPYSKESAKQKRITEKLAIFIGSANVATTLVEDQEFREFLHEMDPRYVVPGRSAIKTELSKAVLKLKHNILKELKSARKINLCCDIWSKKGMTESYLGVTAHFFANHQRYKATLAVRHFESPHTGLNLVKVVLNDWDISCSQVGKIVTDNGSNMLKAFKETINYSSDDDMTDTDSDTESDVLVVDLPESEDEGTNYNNHHNDQPEVSDTTENVIEFDDNKEEHNDAFATEEYQRLSCFSHTLQLIVAKFDDVKPCKEAISICKKLVSRFNKSVKATEMLIKLSGKKLIGDCPTRWSSTYLLLKRLLAVRPHVESVISKLEWDGPQARHWKAIESIVMLLEPFAEYTALCGGEDYTSISCVVPALFELELHLETMKSKYGLGSIASIMKTELERRYKSFLDPTSSEFKPIYVVATSLDLRYRAALSSDQLKYAKCFLKSKIEPQVQTVQSSTDDDVITASMTSDEPPYPHLVSCCGHNFCRSCIERVKASNGSCPMCKEKEYLSFIDKKCSRIINGLEVYCSNKEKGCQWKGELKNMSTHLNKEKREGECQYEEVKCQYRKCQERKQRRYLRIMKIKNVLNVHFNANTARGKDHYEECRQYPVTCPNKCVSTEMPRGSLTAHINECPLKRVDCVFSWAGCKDKPLRKDVHVHVQATAIKHTTLLAVACGQLKKENEQMQQEIADLKSRPYHEHPLLPIDVRVGRPAVHFYSNACGRHMSARLMRGNISSGLLGDTADYFVLLAFHEGKFDEFKPKLPKVFFAKCGTEVTQLVVDTYKRLPHDSLNGIKRNESGYDMSTVPQNVIEIKFYRYHDMDGVVDFLILESVYKTSIQTQWSNGSIFKSLIDNQYYTGTVLKKEPLDEALPQSYWQCYQVKWDDGVTDRLSPWDMELPSSSSPSLPLSQSWGEGERERILKGLETIMEEMEEAEQFKEPVNLEEELVYCTVVPLPTDLRTIYNRLSNGFYRRKLSLLWEVVLLSRNASEYNEADSPIVNNSKVLTQTLVKFINTPDCVNPMSCYSPHDPLTDDYINNNNDQITADIDQETEVFLPPMTPPPAPPLATPTPVSPSDRPVRMTKKRTKRLISEDEDATNAESTNDTSWILGASRLIDDISSHPDSYPFMEPVDTSIYTDYLTVIKHPMDLSTVQDKLFKETYETCGSFLEDMNLIFNNAKEYNKTKSEVYKMAVTLQNTLNEQSKSYLGVTPDHTHHYNTRKALERIAGSLSSIDNNIIAGTTPSKIKTTPTTNDDDEEEDEGVAINNEGTSDVTSERHSDVSYTREEEEEEEQFEYLEEKEEEGNTRVTRSRSKVIHHEQLETDSDQEEEEEEEERERVRRSKRRMTRNKSRRHKRRKIEFEDNFDDDVPIIRTRAGRVTYKKHRYS</sequence>
<dbReference type="InterPro" id="IPR057451">
    <property type="entry name" value="BRWD/PHIP_AD"/>
</dbReference>
<dbReference type="SUPFAM" id="SSF47370">
    <property type="entry name" value="Bromodomain"/>
    <property type="match status" value="2"/>
</dbReference>
<evidence type="ECO:0008006" key="12">
    <source>
        <dbReference type="Google" id="ProtNLM"/>
    </source>
</evidence>
<feature type="domain" description="TRAF-type" evidence="10">
    <location>
        <begin position="945"/>
        <end position="992"/>
    </location>
</feature>
<dbReference type="SUPFAM" id="SSF53098">
    <property type="entry name" value="Ribonuclease H-like"/>
    <property type="match status" value="1"/>
</dbReference>
<dbReference type="PROSITE" id="PS50145">
    <property type="entry name" value="ZF_TRAF"/>
    <property type="match status" value="1"/>
</dbReference>
<dbReference type="InParanoid" id="A0A1X7TR03"/>
<dbReference type="Pfam" id="PF25313">
    <property type="entry name" value="BRWD_AD"/>
    <property type="match status" value="1"/>
</dbReference>
<evidence type="ECO:0000256" key="5">
    <source>
        <dbReference type="PROSITE-ProRule" id="PRU00035"/>
    </source>
</evidence>
<dbReference type="PROSITE" id="PS50089">
    <property type="entry name" value="ZF_RING_2"/>
    <property type="match status" value="1"/>
</dbReference>
<dbReference type="SMART" id="SM00297">
    <property type="entry name" value="BROMO"/>
    <property type="match status" value="2"/>
</dbReference>
<keyword evidence="3 6" id="KW-0862">Zinc</keyword>
<accession>A0A1X7TR03</accession>
<dbReference type="PANTHER" id="PTHR16266">
    <property type="entry name" value="WD REPEAT DOMAIN 9"/>
    <property type="match status" value="1"/>
</dbReference>
<dbReference type="GO" id="GO:0006357">
    <property type="term" value="P:regulation of transcription by RNA polymerase II"/>
    <property type="evidence" value="ECO:0007669"/>
    <property type="project" value="TreeGrafter"/>
</dbReference>
<feature type="compositionally biased region" description="Pro residues" evidence="7">
    <location>
        <begin position="1403"/>
        <end position="1416"/>
    </location>
</feature>
<keyword evidence="2 6" id="KW-0863">Zinc-finger</keyword>
<organism evidence="11">
    <name type="scientific">Amphimedon queenslandica</name>
    <name type="common">Sponge</name>
    <dbReference type="NCBI Taxonomy" id="400682"/>
    <lineage>
        <taxon>Eukaryota</taxon>
        <taxon>Metazoa</taxon>
        <taxon>Porifera</taxon>
        <taxon>Demospongiae</taxon>
        <taxon>Heteroscleromorpha</taxon>
        <taxon>Haplosclerida</taxon>
        <taxon>Niphatidae</taxon>
        <taxon>Amphimedon</taxon>
    </lineage>
</organism>
<feature type="compositionally biased region" description="Acidic residues" evidence="7">
    <location>
        <begin position="1630"/>
        <end position="1646"/>
    </location>
</feature>
<dbReference type="InterPro" id="IPR017907">
    <property type="entry name" value="Znf_RING_CS"/>
</dbReference>
<evidence type="ECO:0000256" key="4">
    <source>
        <dbReference type="ARBA" id="ARBA00023117"/>
    </source>
</evidence>
<dbReference type="eggNOG" id="KOG1121">
    <property type="taxonomic scope" value="Eukaryota"/>
</dbReference>
<feature type="region of interest" description="Disordered" evidence="7">
    <location>
        <begin position="1403"/>
        <end position="1445"/>
    </location>
</feature>
<dbReference type="SUPFAM" id="SSF49599">
    <property type="entry name" value="TRAF domain-like"/>
    <property type="match status" value="1"/>
</dbReference>
<dbReference type="OrthoDB" id="538223at2759"/>
<feature type="compositionally biased region" description="Basic and acidic residues" evidence="7">
    <location>
        <begin position="1618"/>
        <end position="1629"/>
    </location>
</feature>
<dbReference type="GO" id="GO:0007010">
    <property type="term" value="P:cytoskeleton organization"/>
    <property type="evidence" value="ECO:0007669"/>
    <property type="project" value="TreeGrafter"/>
</dbReference>
<dbReference type="InterPro" id="IPR036427">
    <property type="entry name" value="Bromodomain-like_sf"/>
</dbReference>
<dbReference type="GO" id="GO:0005634">
    <property type="term" value="C:nucleus"/>
    <property type="evidence" value="ECO:0007669"/>
    <property type="project" value="TreeGrafter"/>
</dbReference>
<keyword evidence="4 5" id="KW-0103">Bromodomain</keyword>
<dbReference type="PRINTS" id="PR00503">
    <property type="entry name" value="BROMODOMAIN"/>
</dbReference>
<dbReference type="InterPro" id="IPR001841">
    <property type="entry name" value="Znf_RING"/>
</dbReference>
<dbReference type="Gene3D" id="3.30.40.10">
    <property type="entry name" value="Zinc/RING finger domain, C3HC4 (zinc finger)"/>
    <property type="match status" value="2"/>
</dbReference>
<feature type="domain" description="RING-type" evidence="9">
    <location>
        <begin position="826"/>
        <end position="849"/>
    </location>
</feature>
<evidence type="ECO:0000259" key="10">
    <source>
        <dbReference type="PROSITE" id="PS50145"/>
    </source>
</evidence>
<dbReference type="EnsemblMetazoa" id="Aqu2.1.17331_001">
    <property type="protein sequence ID" value="Aqu2.1.17331_001"/>
    <property type="gene ID" value="Aqu2.1.17331"/>
</dbReference>
<feature type="compositionally biased region" description="Basic and acidic residues" evidence="7">
    <location>
        <begin position="150"/>
        <end position="159"/>
    </location>
</feature>
<evidence type="ECO:0000256" key="6">
    <source>
        <dbReference type="PROSITE-ProRule" id="PRU00207"/>
    </source>
</evidence>
<feature type="compositionally biased region" description="Acidic residues" evidence="7">
    <location>
        <begin position="1597"/>
        <end position="1606"/>
    </location>
</feature>
<dbReference type="GO" id="GO:0008270">
    <property type="term" value="F:zinc ion binding"/>
    <property type="evidence" value="ECO:0007669"/>
    <property type="project" value="UniProtKB-KW"/>
</dbReference>
<feature type="compositionally biased region" description="Acidic residues" evidence="7">
    <location>
        <begin position="1666"/>
        <end position="1679"/>
    </location>
</feature>
<dbReference type="InterPro" id="IPR052060">
    <property type="entry name" value="Bromo_WD_repeat"/>
</dbReference>
<feature type="region of interest" description="Disordered" evidence="7">
    <location>
        <begin position="288"/>
        <end position="308"/>
    </location>
</feature>
<dbReference type="eggNOG" id="KOG0297">
    <property type="taxonomic scope" value="Eukaryota"/>
</dbReference>
<keyword evidence="1 6" id="KW-0479">Metal-binding</keyword>
<dbReference type="InterPro" id="IPR013083">
    <property type="entry name" value="Znf_RING/FYVE/PHD"/>
</dbReference>
<dbReference type="Pfam" id="PF00439">
    <property type="entry name" value="Bromodomain"/>
    <property type="match status" value="2"/>
</dbReference>
<dbReference type="InterPro" id="IPR001487">
    <property type="entry name" value="Bromodomain"/>
</dbReference>
<feature type="compositionally biased region" description="Low complexity" evidence="7">
    <location>
        <begin position="185"/>
        <end position="197"/>
    </location>
</feature>
<dbReference type="PROSITE" id="PS50014">
    <property type="entry name" value="BROMODOMAIN_2"/>
    <property type="match status" value="2"/>
</dbReference>
<feature type="zinc finger region" description="TRAF-type" evidence="6">
    <location>
        <begin position="945"/>
        <end position="992"/>
    </location>
</feature>
<feature type="compositionally biased region" description="Low complexity" evidence="7">
    <location>
        <begin position="1585"/>
        <end position="1596"/>
    </location>
</feature>
<evidence type="ECO:0000256" key="7">
    <source>
        <dbReference type="SAM" id="MobiDB-lite"/>
    </source>
</evidence>
<dbReference type="Pfam" id="PF02176">
    <property type="entry name" value="zf-TRAF"/>
    <property type="match status" value="1"/>
</dbReference>
<dbReference type="Gene3D" id="2.30.30.1040">
    <property type="match status" value="1"/>
</dbReference>
<proteinExistence type="predicted"/>
<dbReference type="PANTHER" id="PTHR16266:SF17">
    <property type="entry name" value="BRWD3"/>
    <property type="match status" value="1"/>
</dbReference>
<reference evidence="11" key="1">
    <citation type="submission" date="2017-05" db="UniProtKB">
        <authorList>
            <consortium name="EnsemblMetazoa"/>
        </authorList>
    </citation>
    <scope>IDENTIFICATION</scope>
</reference>
<dbReference type="Gene3D" id="1.20.920.10">
    <property type="entry name" value="Bromodomain-like"/>
    <property type="match status" value="2"/>
</dbReference>
<evidence type="ECO:0000259" key="8">
    <source>
        <dbReference type="PROSITE" id="PS50014"/>
    </source>
</evidence>
<feature type="domain" description="Bromo" evidence="8">
    <location>
        <begin position="1463"/>
        <end position="1533"/>
    </location>
</feature>
<evidence type="ECO:0000256" key="1">
    <source>
        <dbReference type="ARBA" id="ARBA00022723"/>
    </source>
</evidence>
<feature type="region of interest" description="Disordered" evidence="7">
    <location>
        <begin position="150"/>
        <end position="197"/>
    </location>
</feature>
<dbReference type="PROSITE" id="PS00633">
    <property type="entry name" value="BROMODOMAIN_1"/>
    <property type="match status" value="1"/>
</dbReference>
<feature type="region of interest" description="Disordered" evidence="7">
    <location>
        <begin position="1579"/>
        <end position="1710"/>
    </location>
</feature>
<protein>
    <recommendedName>
        <fullName evidence="12">RING-type domain-containing protein</fullName>
    </recommendedName>
</protein>
<dbReference type="SUPFAM" id="SSF57850">
    <property type="entry name" value="RING/U-box"/>
    <property type="match status" value="1"/>
</dbReference>